<feature type="compositionally biased region" description="Polar residues" evidence="1">
    <location>
        <begin position="1"/>
        <end position="10"/>
    </location>
</feature>
<dbReference type="Proteomes" id="UP000471364">
    <property type="component" value="Unassembled WGS sequence"/>
</dbReference>
<keyword evidence="4" id="KW-1185">Reference proteome</keyword>
<evidence type="ECO:0008006" key="5">
    <source>
        <dbReference type="Google" id="ProtNLM"/>
    </source>
</evidence>
<sequence>MQPPAGSQVSRVPAQRTPPEQLAPLAPAPAPVRPKRPVRTVLAVVAGVLAVLCTVGGVVGFVLYDRATAPDRSAPDVVVANYIRAYLIDRNDTKAQEFTCNDSDGMGGMRDLRTELEQREANFGVSIKVSWGPLLQADNGSGESVTTTLAISSSKDGQSVSSRREMWRFDLTDNKDGWRVCGASKVG</sequence>
<keyword evidence="2" id="KW-1133">Transmembrane helix</keyword>
<evidence type="ECO:0000313" key="3">
    <source>
        <dbReference type="EMBL" id="KAB1107868.1"/>
    </source>
</evidence>
<proteinExistence type="predicted"/>
<feature type="region of interest" description="Disordered" evidence="1">
    <location>
        <begin position="1"/>
        <end position="31"/>
    </location>
</feature>
<name>A0ABQ6UAU3_9ACTN</name>
<feature type="transmembrane region" description="Helical" evidence="2">
    <location>
        <begin position="41"/>
        <end position="64"/>
    </location>
</feature>
<keyword evidence="2" id="KW-0472">Membrane</keyword>
<organism evidence="3 4">
    <name type="scientific">Micromonospora aurantiaca</name>
    <name type="common">nom. illeg.</name>
    <dbReference type="NCBI Taxonomy" id="47850"/>
    <lineage>
        <taxon>Bacteria</taxon>
        <taxon>Bacillati</taxon>
        <taxon>Actinomycetota</taxon>
        <taxon>Actinomycetes</taxon>
        <taxon>Micromonosporales</taxon>
        <taxon>Micromonosporaceae</taxon>
        <taxon>Micromonospora</taxon>
    </lineage>
</organism>
<gene>
    <name evidence="3" type="ORF">F6X54_24860</name>
</gene>
<dbReference type="RefSeq" id="WP_151015000.1">
    <property type="nucleotide sequence ID" value="NZ_CP084582.1"/>
</dbReference>
<accession>A0ABQ6UAU3</accession>
<protein>
    <recommendedName>
        <fullName evidence="5">Mce-associated membrane protein</fullName>
    </recommendedName>
</protein>
<evidence type="ECO:0000256" key="2">
    <source>
        <dbReference type="SAM" id="Phobius"/>
    </source>
</evidence>
<reference evidence="3 4" key="1">
    <citation type="submission" date="2019-09" db="EMBL/GenBank/DDBJ databases">
        <title>High taxonomic diversity of Micromonospora strains isolated from Medicago sativa nodules in different geographical locations.</title>
        <authorList>
            <person name="Martinez-Hidalgo P."/>
            <person name="Flores-Felix J.D."/>
            <person name="Velazquez E."/>
            <person name="Brau L."/>
            <person name="Trujillo M.E."/>
            <person name="Martinez-Molina E."/>
        </authorList>
    </citation>
    <scope>NUCLEOTIDE SEQUENCE [LARGE SCALE GENOMIC DNA]</scope>
    <source>
        <strain evidence="3 4">ALFB5</strain>
    </source>
</reference>
<evidence type="ECO:0000256" key="1">
    <source>
        <dbReference type="SAM" id="MobiDB-lite"/>
    </source>
</evidence>
<keyword evidence="2" id="KW-0812">Transmembrane</keyword>
<evidence type="ECO:0000313" key="4">
    <source>
        <dbReference type="Proteomes" id="UP000471364"/>
    </source>
</evidence>
<dbReference type="EMBL" id="WAAR01000138">
    <property type="protein sequence ID" value="KAB1107868.1"/>
    <property type="molecule type" value="Genomic_DNA"/>
</dbReference>
<comment type="caution">
    <text evidence="3">The sequence shown here is derived from an EMBL/GenBank/DDBJ whole genome shotgun (WGS) entry which is preliminary data.</text>
</comment>